<dbReference type="EMBL" id="BMDW01000011">
    <property type="protein sequence ID" value="GGA50460.1"/>
    <property type="molecule type" value="Genomic_DNA"/>
</dbReference>
<proteinExistence type="predicted"/>
<evidence type="ECO:0000313" key="1">
    <source>
        <dbReference type="EMBL" id="GGA50460.1"/>
    </source>
</evidence>
<dbReference type="RefSeq" id="WP_188447200.1">
    <property type="nucleotide sequence ID" value="NZ_BMDW01000011.1"/>
</dbReference>
<accession>A0ABQ1GV63</accession>
<dbReference type="Proteomes" id="UP000618591">
    <property type="component" value="Unassembled WGS sequence"/>
</dbReference>
<reference evidence="2" key="1">
    <citation type="journal article" date="2019" name="Int. J. Syst. Evol. Microbiol.">
        <title>The Global Catalogue of Microorganisms (GCM) 10K type strain sequencing project: providing services to taxonomists for standard genome sequencing and annotation.</title>
        <authorList>
            <consortium name="The Broad Institute Genomics Platform"/>
            <consortium name="The Broad Institute Genome Sequencing Center for Infectious Disease"/>
            <person name="Wu L."/>
            <person name="Ma J."/>
        </authorList>
    </citation>
    <scope>NUCLEOTIDE SEQUENCE [LARGE SCALE GENOMIC DNA]</scope>
    <source>
        <strain evidence="2">CGMCC 1.10106</strain>
    </source>
</reference>
<sequence length="58" mass="6454">MILSDVLLLALIVFDLRQRGRLHPVTLWVGGAFLVSQPLRVAFSRTEAWQSIAHAVLA</sequence>
<name>A0ABQ1GV63_9SPHN</name>
<protein>
    <submittedName>
        <fullName evidence="1">Uncharacterized protein</fullName>
    </submittedName>
</protein>
<evidence type="ECO:0000313" key="2">
    <source>
        <dbReference type="Proteomes" id="UP000618591"/>
    </source>
</evidence>
<keyword evidence="2" id="KW-1185">Reference proteome</keyword>
<comment type="caution">
    <text evidence="1">The sequence shown here is derived from an EMBL/GenBank/DDBJ whole genome shotgun (WGS) entry which is preliminary data.</text>
</comment>
<organism evidence="1 2">
    <name type="scientific">Sphingomonas psychrolutea</name>
    <dbReference type="NCBI Taxonomy" id="1259676"/>
    <lineage>
        <taxon>Bacteria</taxon>
        <taxon>Pseudomonadati</taxon>
        <taxon>Pseudomonadota</taxon>
        <taxon>Alphaproteobacteria</taxon>
        <taxon>Sphingomonadales</taxon>
        <taxon>Sphingomonadaceae</taxon>
        <taxon>Sphingomonas</taxon>
    </lineage>
</organism>
<gene>
    <name evidence="1" type="ORF">GCM10011395_21020</name>
</gene>